<dbReference type="PRINTS" id="PR00297">
    <property type="entry name" value="CHAPERONIN10"/>
</dbReference>
<evidence type="ECO:0000313" key="5">
    <source>
        <dbReference type="Proteomes" id="UP000177941"/>
    </source>
</evidence>
<dbReference type="PANTHER" id="PTHR10772:SF58">
    <property type="entry name" value="CO-CHAPERONIN GROES"/>
    <property type="match status" value="1"/>
</dbReference>
<dbReference type="InterPro" id="IPR020818">
    <property type="entry name" value="Chaperonin_GroES"/>
</dbReference>
<dbReference type="GO" id="GO:0051087">
    <property type="term" value="F:protein-folding chaperone binding"/>
    <property type="evidence" value="ECO:0007669"/>
    <property type="project" value="TreeGrafter"/>
</dbReference>
<dbReference type="EMBL" id="MHHS01000043">
    <property type="protein sequence ID" value="OGY35968.1"/>
    <property type="molecule type" value="Genomic_DNA"/>
</dbReference>
<dbReference type="PROSITE" id="PS00681">
    <property type="entry name" value="CHAPERONINS_CPN10"/>
    <property type="match status" value="1"/>
</dbReference>
<organism evidence="4 5">
    <name type="scientific">Candidatus Andersenbacteria bacterium RIFCSPHIGHO2_12_FULL_45_11b</name>
    <dbReference type="NCBI Taxonomy" id="1797282"/>
    <lineage>
        <taxon>Bacteria</taxon>
        <taxon>Candidatus Anderseniibacteriota</taxon>
    </lineage>
</organism>
<accession>A0A1G1X7K2</accession>
<dbReference type="Proteomes" id="UP000177941">
    <property type="component" value="Unassembled WGS sequence"/>
</dbReference>
<dbReference type="Pfam" id="PF00166">
    <property type="entry name" value="Cpn10"/>
    <property type="match status" value="1"/>
</dbReference>
<dbReference type="GO" id="GO:0051082">
    <property type="term" value="F:unfolded protein binding"/>
    <property type="evidence" value="ECO:0007669"/>
    <property type="project" value="TreeGrafter"/>
</dbReference>
<evidence type="ECO:0000256" key="2">
    <source>
        <dbReference type="ARBA" id="ARBA00023186"/>
    </source>
</evidence>
<dbReference type="InterPro" id="IPR011032">
    <property type="entry name" value="GroES-like_sf"/>
</dbReference>
<dbReference type="FunFam" id="2.30.33.40:FF:000001">
    <property type="entry name" value="10 kDa chaperonin"/>
    <property type="match status" value="1"/>
</dbReference>
<dbReference type="CDD" id="cd00320">
    <property type="entry name" value="cpn10"/>
    <property type="match status" value="1"/>
</dbReference>
<comment type="similarity">
    <text evidence="1 3">Belongs to the GroES chaperonin family.</text>
</comment>
<name>A0A1G1X7K2_9BACT</name>
<dbReference type="GO" id="GO:0005524">
    <property type="term" value="F:ATP binding"/>
    <property type="evidence" value="ECO:0007669"/>
    <property type="project" value="InterPro"/>
</dbReference>
<dbReference type="InterPro" id="IPR018369">
    <property type="entry name" value="Chaprnonin_Cpn10_CS"/>
</dbReference>
<comment type="subunit">
    <text evidence="3">Heptamer of 7 subunits arranged in a ring.</text>
</comment>
<evidence type="ECO:0000313" key="4">
    <source>
        <dbReference type="EMBL" id="OGY35968.1"/>
    </source>
</evidence>
<dbReference type="InterPro" id="IPR037124">
    <property type="entry name" value="Chaperonin_GroES_sf"/>
</dbReference>
<reference evidence="4 5" key="1">
    <citation type="journal article" date="2016" name="Nat. Commun.">
        <title>Thousands of microbial genomes shed light on interconnected biogeochemical processes in an aquifer system.</title>
        <authorList>
            <person name="Anantharaman K."/>
            <person name="Brown C.T."/>
            <person name="Hug L.A."/>
            <person name="Sharon I."/>
            <person name="Castelle C.J."/>
            <person name="Probst A.J."/>
            <person name="Thomas B.C."/>
            <person name="Singh A."/>
            <person name="Wilkins M.J."/>
            <person name="Karaoz U."/>
            <person name="Brodie E.L."/>
            <person name="Williams K.H."/>
            <person name="Hubbard S.S."/>
            <person name="Banfield J.F."/>
        </authorList>
    </citation>
    <scope>NUCLEOTIDE SEQUENCE [LARGE SCALE GENOMIC DNA]</scope>
</reference>
<keyword evidence="2 3" id="KW-0143">Chaperone</keyword>
<dbReference type="Gene3D" id="2.30.33.40">
    <property type="entry name" value="GroES chaperonin"/>
    <property type="match status" value="1"/>
</dbReference>
<dbReference type="SMART" id="SM00883">
    <property type="entry name" value="Cpn10"/>
    <property type="match status" value="1"/>
</dbReference>
<protein>
    <recommendedName>
        <fullName evidence="3">10 kDa chaperonin</fullName>
    </recommendedName>
</protein>
<evidence type="ECO:0000256" key="3">
    <source>
        <dbReference type="RuleBase" id="RU000535"/>
    </source>
</evidence>
<comment type="function">
    <text evidence="3">Together with the chaperonin GroEL, plays an essential role in assisting protein folding. The GroEL-GroES system forms a nano-cage that allows encapsulation of the non-native substrate proteins and provides a physical environment optimized to promote and accelerate protein folding. GroES binds to the apical surface of the GroEL ring, thereby capping the opening of the GroEL channel.</text>
</comment>
<evidence type="ECO:0000256" key="1">
    <source>
        <dbReference type="ARBA" id="ARBA00006975"/>
    </source>
</evidence>
<gene>
    <name evidence="4" type="ORF">A3E36_00445</name>
</gene>
<comment type="caution">
    <text evidence="4">The sequence shown here is derived from an EMBL/GenBank/DDBJ whole genome shotgun (WGS) entry which is preliminary data.</text>
</comment>
<sequence>MKIEPLYDKVVVKQLSDTEVTASGIVLPDSVDKEKPMEGEVVAVGQGKRMENGSVAPMSVKVGDKVLFTKYAPDEVEVD</sequence>
<proteinExistence type="inferred from homology"/>
<dbReference type="SUPFAM" id="SSF50129">
    <property type="entry name" value="GroES-like"/>
    <property type="match status" value="1"/>
</dbReference>
<dbReference type="AlphaFoldDB" id="A0A1G1X7K2"/>
<feature type="non-terminal residue" evidence="4">
    <location>
        <position position="79"/>
    </location>
</feature>
<dbReference type="PANTHER" id="PTHR10772">
    <property type="entry name" value="10 KDA HEAT SHOCK PROTEIN"/>
    <property type="match status" value="1"/>
</dbReference>
<dbReference type="GO" id="GO:0044183">
    <property type="term" value="F:protein folding chaperone"/>
    <property type="evidence" value="ECO:0007669"/>
    <property type="project" value="InterPro"/>
</dbReference>
<dbReference type="GO" id="GO:0046872">
    <property type="term" value="F:metal ion binding"/>
    <property type="evidence" value="ECO:0007669"/>
    <property type="project" value="TreeGrafter"/>
</dbReference>